<evidence type="ECO:0000256" key="1">
    <source>
        <dbReference type="SAM" id="Phobius"/>
    </source>
</evidence>
<keyword evidence="1" id="KW-0812">Transmembrane</keyword>
<reference evidence="3" key="1">
    <citation type="journal article" date="2019" name="Int. J. Syst. Evol. Microbiol.">
        <title>The Global Catalogue of Microorganisms (GCM) 10K type strain sequencing project: providing services to taxonomists for standard genome sequencing and annotation.</title>
        <authorList>
            <consortium name="The Broad Institute Genomics Platform"/>
            <consortium name="The Broad Institute Genome Sequencing Center for Infectious Disease"/>
            <person name="Wu L."/>
            <person name="Ma J."/>
        </authorList>
    </citation>
    <scope>NUCLEOTIDE SEQUENCE [LARGE SCALE GENOMIC DNA]</scope>
    <source>
        <strain evidence="3">KCTC 52277</strain>
    </source>
</reference>
<keyword evidence="1" id="KW-0472">Membrane</keyword>
<evidence type="ECO:0000313" key="3">
    <source>
        <dbReference type="Proteomes" id="UP001595621"/>
    </source>
</evidence>
<evidence type="ECO:0000313" key="2">
    <source>
        <dbReference type="EMBL" id="MFC3137266.1"/>
    </source>
</evidence>
<accession>A0ABV7G9W0</accession>
<feature type="transmembrane region" description="Helical" evidence="1">
    <location>
        <begin position="119"/>
        <end position="145"/>
    </location>
</feature>
<name>A0ABV7G9W0_9GAMM</name>
<keyword evidence="1" id="KW-1133">Transmembrane helix</keyword>
<comment type="caution">
    <text evidence="2">The sequence shown here is derived from an EMBL/GenBank/DDBJ whole genome shotgun (WGS) entry which is preliminary data.</text>
</comment>
<proteinExistence type="predicted"/>
<feature type="transmembrane region" description="Helical" evidence="1">
    <location>
        <begin position="151"/>
        <end position="172"/>
    </location>
</feature>
<dbReference type="EMBL" id="JBHRTD010000006">
    <property type="protein sequence ID" value="MFC3137266.1"/>
    <property type="molecule type" value="Genomic_DNA"/>
</dbReference>
<dbReference type="RefSeq" id="WP_248935417.1">
    <property type="nucleotide sequence ID" value="NZ_JAKILF010000002.1"/>
</dbReference>
<organism evidence="2 3">
    <name type="scientific">Shewanella submarina</name>
    <dbReference type="NCBI Taxonomy" id="2016376"/>
    <lineage>
        <taxon>Bacteria</taxon>
        <taxon>Pseudomonadati</taxon>
        <taxon>Pseudomonadota</taxon>
        <taxon>Gammaproteobacteria</taxon>
        <taxon>Alteromonadales</taxon>
        <taxon>Shewanellaceae</taxon>
        <taxon>Shewanella</taxon>
    </lineage>
</organism>
<protein>
    <recommendedName>
        <fullName evidence="4">DUF2628 domain-containing protein</fullName>
    </recommendedName>
</protein>
<gene>
    <name evidence="2" type="ORF">ACFOE0_03590</name>
</gene>
<keyword evidence="3" id="KW-1185">Reference proteome</keyword>
<sequence>MEHPNYAEYSITDLQEALDAIDKQAFPERAELIEQELAARDPERVGMQRPDYSNYSVEELNQALRSIDKDAFPDRANELQQEIAMRMSKPKAFNEEFMDSGFFKSAYPSHVALRVWLHYTLWTIAIGVVAGVPFTFVFLFVLALVGLPESSLQWIFTIGVWPINFWISYLVLKKSLATRYKYFELVILSRPRDEQSEIPSTSNQNGNLT</sequence>
<dbReference type="Proteomes" id="UP001595621">
    <property type="component" value="Unassembled WGS sequence"/>
</dbReference>
<evidence type="ECO:0008006" key="4">
    <source>
        <dbReference type="Google" id="ProtNLM"/>
    </source>
</evidence>